<dbReference type="EMBL" id="NJGV01000001">
    <property type="protein sequence ID" value="OWY36556.1"/>
    <property type="molecule type" value="Genomic_DNA"/>
</dbReference>
<sequence length="172" mass="18828">MERLASGSYQLDGMELAGASEPQLARIRNERLGFIFQLFNLVPRIPAIRNVELPLIYAGIDARRRAEMAGQMLERVGLSDRAQHSPSKLSGGQQQRVAIARALVNGPGILIADEPTGSLDSAASAGVMELFLSLNRQGITIVMVTHEQEVASLASRIVRLRDGRLEREELAR</sequence>
<dbReference type="AlphaFoldDB" id="A0A225SZ55"/>
<dbReference type="SUPFAM" id="SSF52540">
    <property type="entry name" value="P-loop containing nucleoside triphosphate hydrolases"/>
    <property type="match status" value="1"/>
</dbReference>
<organism evidence="5 6">
    <name type="scientific">Herbaspirillum aquaticum</name>
    <dbReference type="NCBI Taxonomy" id="568783"/>
    <lineage>
        <taxon>Bacteria</taxon>
        <taxon>Pseudomonadati</taxon>
        <taxon>Pseudomonadota</taxon>
        <taxon>Betaproteobacteria</taxon>
        <taxon>Burkholderiales</taxon>
        <taxon>Oxalobacteraceae</taxon>
        <taxon>Herbaspirillum</taxon>
    </lineage>
</organism>
<dbReference type="GO" id="GO:0005886">
    <property type="term" value="C:plasma membrane"/>
    <property type="evidence" value="ECO:0007669"/>
    <property type="project" value="TreeGrafter"/>
</dbReference>
<dbReference type="InterPro" id="IPR017871">
    <property type="entry name" value="ABC_transporter-like_CS"/>
</dbReference>
<dbReference type="Proteomes" id="UP000214747">
    <property type="component" value="Unassembled WGS sequence"/>
</dbReference>
<evidence type="ECO:0000313" key="6">
    <source>
        <dbReference type="Proteomes" id="UP000214747"/>
    </source>
</evidence>
<dbReference type="InterPro" id="IPR017911">
    <property type="entry name" value="MacB-like_ATP-bd"/>
</dbReference>
<dbReference type="InterPro" id="IPR003439">
    <property type="entry name" value="ABC_transporter-like_ATP-bd"/>
</dbReference>
<dbReference type="InterPro" id="IPR015854">
    <property type="entry name" value="ABC_transpr_LolD-like"/>
</dbReference>
<evidence type="ECO:0000259" key="4">
    <source>
        <dbReference type="PROSITE" id="PS50893"/>
    </source>
</evidence>
<name>A0A225SZ55_9BURK</name>
<dbReference type="PANTHER" id="PTHR24220:SF86">
    <property type="entry name" value="ABC TRANSPORTER ABCH.1"/>
    <property type="match status" value="1"/>
</dbReference>
<keyword evidence="1" id="KW-0813">Transport</keyword>
<dbReference type="GO" id="GO:0016887">
    <property type="term" value="F:ATP hydrolysis activity"/>
    <property type="evidence" value="ECO:0007669"/>
    <property type="project" value="InterPro"/>
</dbReference>
<reference evidence="5 6" key="1">
    <citation type="journal article" date="2010" name="Int. J. Syst. Evol. Microbiol.">
        <title>Reclassification of Herbaspirillum putei as a later heterotypic synonym of Herbaspirillum huttiense, with the description of H. huttiense subsp. huttiense subsp. nov. and H. huttiense subsp. putei subsp. nov., comb. nov., and description of Herbaspirillum aquaticum sp. nov.</title>
        <authorList>
            <person name="Dobritsa A.P."/>
            <person name="Reddy M.C."/>
            <person name="Samadpour M."/>
        </authorList>
    </citation>
    <scope>NUCLEOTIDE SEQUENCE [LARGE SCALE GENOMIC DNA]</scope>
    <source>
        <strain evidence="5 6">IEH 4430</strain>
    </source>
</reference>
<dbReference type="RefSeq" id="WP_088753266.1">
    <property type="nucleotide sequence ID" value="NZ_NJGV01000001.1"/>
</dbReference>
<dbReference type="InterPro" id="IPR027417">
    <property type="entry name" value="P-loop_NTPase"/>
</dbReference>
<accession>A0A225SZ55</accession>
<dbReference type="GO" id="GO:0022857">
    <property type="term" value="F:transmembrane transporter activity"/>
    <property type="evidence" value="ECO:0007669"/>
    <property type="project" value="TreeGrafter"/>
</dbReference>
<dbReference type="GO" id="GO:0005524">
    <property type="term" value="F:ATP binding"/>
    <property type="evidence" value="ECO:0007669"/>
    <property type="project" value="UniProtKB-KW"/>
</dbReference>
<dbReference type="PROSITE" id="PS50893">
    <property type="entry name" value="ABC_TRANSPORTER_2"/>
    <property type="match status" value="1"/>
</dbReference>
<dbReference type="Pfam" id="PF00005">
    <property type="entry name" value="ABC_tran"/>
    <property type="match status" value="1"/>
</dbReference>
<dbReference type="CDD" id="cd03255">
    <property type="entry name" value="ABC_MJ0796_LolCDE_FtsE"/>
    <property type="match status" value="1"/>
</dbReference>
<dbReference type="PANTHER" id="PTHR24220">
    <property type="entry name" value="IMPORT ATP-BINDING PROTEIN"/>
    <property type="match status" value="1"/>
</dbReference>
<gene>
    <name evidence="5" type="ORF">CEJ45_00165</name>
</gene>
<evidence type="ECO:0000256" key="3">
    <source>
        <dbReference type="ARBA" id="ARBA00022840"/>
    </source>
</evidence>
<keyword evidence="6" id="KW-1185">Reference proteome</keyword>
<dbReference type="Gene3D" id="3.40.50.300">
    <property type="entry name" value="P-loop containing nucleotide triphosphate hydrolases"/>
    <property type="match status" value="1"/>
</dbReference>
<keyword evidence="2" id="KW-0547">Nucleotide-binding</keyword>
<comment type="caution">
    <text evidence="5">The sequence shown here is derived from an EMBL/GenBank/DDBJ whole genome shotgun (WGS) entry which is preliminary data.</text>
</comment>
<protein>
    <submittedName>
        <fullName evidence="5">Macrolide ABC transporter ATP-binding protein</fullName>
    </submittedName>
</protein>
<evidence type="ECO:0000256" key="2">
    <source>
        <dbReference type="ARBA" id="ARBA00022741"/>
    </source>
</evidence>
<evidence type="ECO:0000256" key="1">
    <source>
        <dbReference type="ARBA" id="ARBA00022448"/>
    </source>
</evidence>
<keyword evidence="3 5" id="KW-0067">ATP-binding</keyword>
<proteinExistence type="predicted"/>
<dbReference type="PROSITE" id="PS00211">
    <property type="entry name" value="ABC_TRANSPORTER_1"/>
    <property type="match status" value="1"/>
</dbReference>
<evidence type="ECO:0000313" key="5">
    <source>
        <dbReference type="EMBL" id="OWY36556.1"/>
    </source>
</evidence>
<feature type="domain" description="ABC transporter" evidence="4">
    <location>
        <begin position="1"/>
        <end position="170"/>
    </location>
</feature>